<evidence type="ECO:0000256" key="2">
    <source>
        <dbReference type="ARBA" id="ARBA00023125"/>
    </source>
</evidence>
<dbReference type="InterPro" id="IPR036271">
    <property type="entry name" value="Tet_transcr_reg_TetR-rel_C_sf"/>
</dbReference>
<keyword evidence="3" id="KW-0804">Transcription</keyword>
<keyword evidence="2 4" id="KW-0238">DNA-binding</keyword>
<comment type="caution">
    <text evidence="6">The sequence shown here is derived from an EMBL/GenBank/DDBJ whole genome shotgun (WGS) entry which is preliminary data.</text>
</comment>
<sequence>MEIQKMPRPSKFDKNEAVETVMQEIWSHGYSAATVKSLSEKLGITRSSFYNAFDTREALFAKVMEVYAARSPDAVLSDITPGEKVVPKIVEVFRAVAKQRAEDPEHRGCMIINTLNEVHGRDQEVLDMTAAAVNASTERFRQLLAIARAQGEIADDADIAKIAPALQNLLAGLNTMARAVHDEDALWTPVHTTLQALGLSCACLD</sequence>
<organism evidence="6 7">
    <name type="scientific">Actibacterium mucosum KCTC 23349</name>
    <dbReference type="NCBI Taxonomy" id="1454373"/>
    <lineage>
        <taxon>Bacteria</taxon>
        <taxon>Pseudomonadati</taxon>
        <taxon>Pseudomonadota</taxon>
        <taxon>Alphaproteobacteria</taxon>
        <taxon>Rhodobacterales</taxon>
        <taxon>Roseobacteraceae</taxon>
        <taxon>Actibacterium</taxon>
    </lineage>
</organism>
<dbReference type="Gene3D" id="1.10.357.10">
    <property type="entry name" value="Tetracycline Repressor, domain 2"/>
    <property type="match status" value="1"/>
</dbReference>
<dbReference type="GO" id="GO:0003677">
    <property type="term" value="F:DNA binding"/>
    <property type="evidence" value="ECO:0007669"/>
    <property type="project" value="UniProtKB-UniRule"/>
</dbReference>
<evidence type="ECO:0000256" key="3">
    <source>
        <dbReference type="ARBA" id="ARBA00023163"/>
    </source>
</evidence>
<evidence type="ECO:0000256" key="1">
    <source>
        <dbReference type="ARBA" id="ARBA00023015"/>
    </source>
</evidence>
<name>A0A037ZNC2_9RHOB</name>
<dbReference type="RefSeq" id="WP_035255234.1">
    <property type="nucleotide sequence ID" value="NZ_JFKE01000001.1"/>
</dbReference>
<dbReference type="InterPro" id="IPR001647">
    <property type="entry name" value="HTH_TetR"/>
</dbReference>
<dbReference type="SUPFAM" id="SSF48498">
    <property type="entry name" value="Tetracyclin repressor-like, C-terminal domain"/>
    <property type="match status" value="1"/>
</dbReference>
<keyword evidence="7" id="KW-1185">Reference proteome</keyword>
<reference evidence="6 7" key="1">
    <citation type="submission" date="2014-03" db="EMBL/GenBank/DDBJ databases">
        <title>Draft Genome Sequence of Actibacterium mucosum KCTC 23349, a Marine Alphaproteobacterium with Complex Ionic Requirements Isolated from Mediterranean Seawater at Malvarrosa Beach, Valencia, Spain.</title>
        <authorList>
            <person name="Arahal D.R."/>
            <person name="Shao Z."/>
            <person name="Lai Q."/>
            <person name="Pujalte M.J."/>
        </authorList>
    </citation>
    <scope>NUCLEOTIDE SEQUENCE [LARGE SCALE GENOMIC DNA]</scope>
    <source>
        <strain evidence="6 7">KCTC 23349</strain>
    </source>
</reference>
<protein>
    <recommendedName>
        <fullName evidence="5">HTH tetR-type domain-containing protein</fullName>
    </recommendedName>
</protein>
<dbReference type="Gene3D" id="1.10.10.60">
    <property type="entry name" value="Homeodomain-like"/>
    <property type="match status" value="1"/>
</dbReference>
<accession>A0A037ZNC2</accession>
<evidence type="ECO:0000259" key="5">
    <source>
        <dbReference type="PROSITE" id="PS50977"/>
    </source>
</evidence>
<dbReference type="InterPro" id="IPR011075">
    <property type="entry name" value="TetR_C"/>
</dbReference>
<dbReference type="PROSITE" id="PS50977">
    <property type="entry name" value="HTH_TETR_2"/>
    <property type="match status" value="1"/>
</dbReference>
<evidence type="ECO:0000313" key="6">
    <source>
        <dbReference type="EMBL" id="KAJ57038.1"/>
    </source>
</evidence>
<dbReference type="PANTHER" id="PTHR47506:SF1">
    <property type="entry name" value="HTH-TYPE TRANSCRIPTIONAL REGULATOR YJDC"/>
    <property type="match status" value="1"/>
</dbReference>
<evidence type="ECO:0000313" key="7">
    <source>
        <dbReference type="Proteomes" id="UP000026249"/>
    </source>
</evidence>
<keyword evidence="1" id="KW-0805">Transcription regulation</keyword>
<gene>
    <name evidence="6" type="ORF">ACMU_00675</name>
</gene>
<dbReference type="AlphaFoldDB" id="A0A037ZNC2"/>
<dbReference type="InterPro" id="IPR009057">
    <property type="entry name" value="Homeodomain-like_sf"/>
</dbReference>
<dbReference type="STRING" id="1454373.ACMU_00675"/>
<dbReference type="Proteomes" id="UP000026249">
    <property type="component" value="Unassembled WGS sequence"/>
</dbReference>
<feature type="DNA-binding region" description="H-T-H motif" evidence="4">
    <location>
        <begin position="34"/>
        <end position="53"/>
    </location>
</feature>
<dbReference type="EMBL" id="JFKE01000001">
    <property type="protein sequence ID" value="KAJ57038.1"/>
    <property type="molecule type" value="Genomic_DNA"/>
</dbReference>
<dbReference type="Pfam" id="PF00440">
    <property type="entry name" value="TetR_N"/>
    <property type="match status" value="1"/>
</dbReference>
<dbReference type="Pfam" id="PF16925">
    <property type="entry name" value="TetR_C_13"/>
    <property type="match status" value="1"/>
</dbReference>
<dbReference type="SUPFAM" id="SSF46689">
    <property type="entry name" value="Homeodomain-like"/>
    <property type="match status" value="1"/>
</dbReference>
<feature type="domain" description="HTH tetR-type" evidence="5">
    <location>
        <begin position="11"/>
        <end position="71"/>
    </location>
</feature>
<proteinExistence type="predicted"/>
<dbReference type="PANTHER" id="PTHR47506">
    <property type="entry name" value="TRANSCRIPTIONAL REGULATORY PROTEIN"/>
    <property type="match status" value="1"/>
</dbReference>
<evidence type="ECO:0000256" key="4">
    <source>
        <dbReference type="PROSITE-ProRule" id="PRU00335"/>
    </source>
</evidence>